<sequence>METVITKKDIAEYRRTLWREAPGTSLKTLRDAARFIDEVGMCLLFACRDIPLPKLYYCSADEADWWAWKDILQARKLAYNGRLVRRKATLVSMQLLPAFLAIYLTGGGYIMYEEEYYWGKLGQLANQVAEYLDRNGPTPVDSLRKAVVPAGKEHTRRFHNALFELQSKFKIVSAGLEDRSWGVRVLDLFVNWVPATVERKAEKLPRDEAIRRILTALVNTAGAVPEAMVPRLFGWSPEESLHAIDTLASHGAVIRGRVRGQGAPWLISPRLRQS</sequence>
<evidence type="ECO:0008006" key="4">
    <source>
        <dbReference type="Google" id="ProtNLM"/>
    </source>
</evidence>
<dbReference type="AlphaFoldDB" id="A0A419F9M9"/>
<dbReference type="Pfam" id="PF24741">
    <property type="entry name" value="AlkZ-rel"/>
    <property type="match status" value="1"/>
</dbReference>
<protein>
    <recommendedName>
        <fullName evidence="4">Winged helix-turn-helix domain-containing protein</fullName>
    </recommendedName>
</protein>
<evidence type="ECO:0000256" key="1">
    <source>
        <dbReference type="SAM" id="Phobius"/>
    </source>
</evidence>
<evidence type="ECO:0000313" key="3">
    <source>
        <dbReference type="Proteomes" id="UP000285961"/>
    </source>
</evidence>
<keyword evidence="1" id="KW-1133">Transmembrane helix</keyword>
<comment type="caution">
    <text evidence="2">The sequence shown here is derived from an EMBL/GenBank/DDBJ whole genome shotgun (WGS) entry which is preliminary data.</text>
</comment>
<proteinExistence type="predicted"/>
<gene>
    <name evidence="2" type="ORF">C4532_00465</name>
</gene>
<dbReference type="EMBL" id="QZKI01000003">
    <property type="protein sequence ID" value="RJP75449.1"/>
    <property type="molecule type" value="Genomic_DNA"/>
</dbReference>
<name>A0A419F9M9_9BACT</name>
<organism evidence="2 3">
    <name type="scientific">Candidatus Abyssobacteria bacterium SURF_17</name>
    <dbReference type="NCBI Taxonomy" id="2093361"/>
    <lineage>
        <taxon>Bacteria</taxon>
        <taxon>Pseudomonadati</taxon>
        <taxon>Candidatus Hydrogenedentota</taxon>
        <taxon>Candidatus Abyssobacteria</taxon>
    </lineage>
</organism>
<feature type="transmembrane region" description="Helical" evidence="1">
    <location>
        <begin position="90"/>
        <end position="112"/>
    </location>
</feature>
<reference evidence="2 3" key="1">
    <citation type="journal article" date="2017" name="ISME J.">
        <title>Energy and carbon metabolisms in a deep terrestrial subsurface fluid microbial community.</title>
        <authorList>
            <person name="Momper L."/>
            <person name="Jungbluth S.P."/>
            <person name="Lee M.D."/>
            <person name="Amend J.P."/>
        </authorList>
    </citation>
    <scope>NUCLEOTIDE SEQUENCE [LARGE SCALE GENOMIC DNA]</scope>
    <source>
        <strain evidence="2">SURF_17</strain>
    </source>
</reference>
<keyword evidence="1" id="KW-0812">Transmembrane</keyword>
<dbReference type="InterPro" id="IPR056298">
    <property type="entry name" value="AlkZ-rel"/>
</dbReference>
<keyword evidence="1" id="KW-0472">Membrane</keyword>
<dbReference type="Proteomes" id="UP000285961">
    <property type="component" value="Unassembled WGS sequence"/>
</dbReference>
<evidence type="ECO:0000313" key="2">
    <source>
        <dbReference type="EMBL" id="RJP75449.1"/>
    </source>
</evidence>
<accession>A0A419F9M9</accession>